<keyword evidence="5" id="KW-1185">Reference proteome</keyword>
<dbReference type="PANTHER" id="PTHR43384">
    <property type="entry name" value="SEPTUM SITE-DETERMINING PROTEIN MIND HOMOLOG, CHLOROPLASTIC-RELATED"/>
    <property type="match status" value="1"/>
</dbReference>
<accession>A0ABT3JCA6</accession>
<dbReference type="CDD" id="cd05387">
    <property type="entry name" value="BY-kinase"/>
    <property type="match status" value="1"/>
</dbReference>
<dbReference type="InterPro" id="IPR050625">
    <property type="entry name" value="ParA/MinD_ATPase"/>
</dbReference>
<dbReference type="Gene3D" id="3.40.50.300">
    <property type="entry name" value="P-loop containing nucleotide triphosphate hydrolases"/>
    <property type="match status" value="1"/>
</dbReference>
<comment type="caution">
    <text evidence="4">The sequence shown here is derived from an EMBL/GenBank/DDBJ whole genome shotgun (WGS) entry which is preliminary data.</text>
</comment>
<organism evidence="4 5">
    <name type="scientific">Sphingomonas arvum</name>
    <dbReference type="NCBI Taxonomy" id="2992113"/>
    <lineage>
        <taxon>Bacteria</taxon>
        <taxon>Pseudomonadati</taxon>
        <taxon>Pseudomonadota</taxon>
        <taxon>Alphaproteobacteria</taxon>
        <taxon>Sphingomonadales</taxon>
        <taxon>Sphingomonadaceae</taxon>
        <taxon>Sphingomonas</taxon>
    </lineage>
</organism>
<keyword evidence="4" id="KW-0418">Kinase</keyword>
<name>A0ABT3JCA6_9SPHN</name>
<evidence type="ECO:0000256" key="1">
    <source>
        <dbReference type="ARBA" id="ARBA00022741"/>
    </source>
</evidence>
<proteinExistence type="predicted"/>
<dbReference type="EMBL" id="JAPDOB010000001">
    <property type="protein sequence ID" value="MCW3796549.1"/>
    <property type="molecule type" value="Genomic_DNA"/>
</dbReference>
<dbReference type="RefSeq" id="WP_264880361.1">
    <property type="nucleotide sequence ID" value="NZ_JAPDOB010000001.1"/>
</dbReference>
<dbReference type="InterPro" id="IPR027417">
    <property type="entry name" value="P-loop_NTPase"/>
</dbReference>
<feature type="compositionally biased region" description="Basic and acidic residues" evidence="3">
    <location>
        <begin position="12"/>
        <end position="21"/>
    </location>
</feature>
<dbReference type="Proteomes" id="UP001526246">
    <property type="component" value="Unassembled WGS sequence"/>
</dbReference>
<protein>
    <submittedName>
        <fullName evidence="4">CpsD/CapB family tyrosine-protein kinase</fullName>
    </submittedName>
</protein>
<evidence type="ECO:0000313" key="5">
    <source>
        <dbReference type="Proteomes" id="UP001526246"/>
    </source>
</evidence>
<sequence length="242" mass="25572">MRLSTDTLTGTVDERGKEPHGRLVPINDAGRAPTPFVPAAGRGRGADDGPLGSQLRDLLTSLNHGSGVHHTPRRIVIAGVHTGEEASFLASSLAMTCARSGYRALLVDANIPHPMVHRNLGLSNKFGLSTLLTSSDPPHALPQATAVPNLAAITIGPECANITSLLTREQLFHRLQPLAGSFDYILVDCADLTPDLIGRVSAGADNVVVTVKQHVSSVREISSVVESLRHEGVSEPAILMVE</sequence>
<reference evidence="4 5" key="1">
    <citation type="submission" date="2022-10" db="EMBL/GenBank/DDBJ databases">
        <title>Sphingomonas sp.</title>
        <authorList>
            <person name="Jin C."/>
        </authorList>
    </citation>
    <scope>NUCLEOTIDE SEQUENCE [LARGE SCALE GENOMIC DNA]</scope>
    <source>
        <strain evidence="4 5">BN140010</strain>
    </source>
</reference>
<keyword evidence="1" id="KW-0547">Nucleotide-binding</keyword>
<keyword evidence="2" id="KW-0067">ATP-binding</keyword>
<dbReference type="PANTHER" id="PTHR43384:SF6">
    <property type="entry name" value="SEPTUM SITE-DETERMINING PROTEIN MIND HOMOLOG, CHLOROPLASTIC"/>
    <property type="match status" value="1"/>
</dbReference>
<dbReference type="GO" id="GO:0016301">
    <property type="term" value="F:kinase activity"/>
    <property type="evidence" value="ECO:0007669"/>
    <property type="project" value="UniProtKB-KW"/>
</dbReference>
<evidence type="ECO:0000256" key="3">
    <source>
        <dbReference type="SAM" id="MobiDB-lite"/>
    </source>
</evidence>
<feature type="region of interest" description="Disordered" evidence="3">
    <location>
        <begin position="1"/>
        <end position="34"/>
    </location>
</feature>
<dbReference type="InterPro" id="IPR005702">
    <property type="entry name" value="Wzc-like_C"/>
</dbReference>
<evidence type="ECO:0000256" key="2">
    <source>
        <dbReference type="ARBA" id="ARBA00022840"/>
    </source>
</evidence>
<dbReference type="SUPFAM" id="SSF52540">
    <property type="entry name" value="P-loop containing nucleoside triphosphate hydrolases"/>
    <property type="match status" value="1"/>
</dbReference>
<gene>
    <name evidence="4" type="ORF">OMW55_01835</name>
</gene>
<evidence type="ECO:0000313" key="4">
    <source>
        <dbReference type="EMBL" id="MCW3796549.1"/>
    </source>
</evidence>
<feature type="compositionally biased region" description="Polar residues" evidence="3">
    <location>
        <begin position="1"/>
        <end position="10"/>
    </location>
</feature>
<keyword evidence="4" id="KW-0808">Transferase</keyword>